<dbReference type="PIRSF" id="PIRSF015626">
    <property type="entry name" value="FdhD"/>
    <property type="match status" value="1"/>
</dbReference>
<evidence type="ECO:0000256" key="1">
    <source>
        <dbReference type="ARBA" id="ARBA00022490"/>
    </source>
</evidence>
<dbReference type="PANTHER" id="PTHR30592">
    <property type="entry name" value="FORMATE DEHYDROGENASE"/>
    <property type="match status" value="1"/>
</dbReference>
<dbReference type="SUPFAM" id="SSF53927">
    <property type="entry name" value="Cytidine deaminase-like"/>
    <property type="match status" value="1"/>
</dbReference>
<sequence>MVEWADGSLRAREDRVLTEEPLEIRVSAAGEPPRRFGVTMRTPGADFELAAGLLLAEGVVAGIDDLARVAYCTDETLRPDQRFNVVTVDLTGPVRRSWVDRQARATSACGVCGTDSLDEVEALAGRTASDRAHAAPAPPWDPALLAALPDRLRTRQQQFDRTGGAHAAGIFTDDTSTADSGTVVVREDVGRHNAVDKAVGYALLNRVDVAGDALCTSGRVGFEIVQKAAVAGIGAVVGVGAPTTLAIDLAERAAITLAAFARDGRVVLHHVPQPAVAG</sequence>
<dbReference type="PANTHER" id="PTHR30592:SF1">
    <property type="entry name" value="SULFUR CARRIER PROTEIN FDHD"/>
    <property type="match status" value="1"/>
</dbReference>
<organism evidence="4 5">
    <name type="scientific">Mumia flava</name>
    <dbReference type="NCBI Taxonomy" id="1348852"/>
    <lineage>
        <taxon>Bacteria</taxon>
        <taxon>Bacillati</taxon>
        <taxon>Actinomycetota</taxon>
        <taxon>Actinomycetes</taxon>
        <taxon>Propionibacteriales</taxon>
        <taxon>Nocardioidaceae</taxon>
        <taxon>Mumia</taxon>
    </lineage>
</organism>
<proteinExistence type="inferred from homology"/>
<feature type="binding site" evidence="3">
    <location>
        <begin position="260"/>
        <end position="265"/>
    </location>
    <ligand>
        <name>Mo-bis(molybdopterin guanine dinucleotide)</name>
        <dbReference type="ChEBI" id="CHEBI:60539"/>
    </ligand>
</feature>
<comment type="subcellular location">
    <subcellularLocation>
        <location evidence="3">Cytoplasm</location>
    </subcellularLocation>
</comment>
<dbReference type="InterPro" id="IPR003786">
    <property type="entry name" value="FdhD"/>
</dbReference>
<dbReference type="GO" id="GO:0006777">
    <property type="term" value="P:Mo-molybdopterin cofactor biosynthetic process"/>
    <property type="evidence" value="ECO:0007669"/>
    <property type="project" value="UniProtKB-UniRule"/>
</dbReference>
<dbReference type="GO" id="GO:0005737">
    <property type="term" value="C:cytoplasm"/>
    <property type="evidence" value="ECO:0007669"/>
    <property type="project" value="UniProtKB-SubCell"/>
</dbReference>
<reference evidence="4 5" key="1">
    <citation type="submission" date="2017-11" db="EMBL/GenBank/DDBJ databases">
        <title>Genomic Encyclopedia of Archaeal and Bacterial Type Strains, Phase II (KMG-II): From Individual Species to Whole Genera.</title>
        <authorList>
            <person name="Goeker M."/>
        </authorList>
    </citation>
    <scope>NUCLEOTIDE SEQUENCE [LARGE SCALE GENOMIC DNA]</scope>
    <source>
        <strain evidence="4 5">DSM 27763</strain>
    </source>
</reference>
<dbReference type="InterPro" id="IPR016193">
    <property type="entry name" value="Cytidine_deaminase-like"/>
</dbReference>
<evidence type="ECO:0000256" key="3">
    <source>
        <dbReference type="HAMAP-Rule" id="MF_00187"/>
    </source>
</evidence>
<keyword evidence="2 3" id="KW-0501">Molybdenum cofactor biosynthesis</keyword>
<dbReference type="Pfam" id="PF02634">
    <property type="entry name" value="FdhD-NarQ"/>
    <property type="match status" value="1"/>
</dbReference>
<keyword evidence="1 3" id="KW-0963">Cytoplasm</keyword>
<feature type="active site" description="Cysteine persulfide intermediate" evidence="3">
    <location>
        <position position="109"/>
    </location>
</feature>
<evidence type="ECO:0000313" key="4">
    <source>
        <dbReference type="EMBL" id="PJJ53416.1"/>
    </source>
</evidence>
<dbReference type="GO" id="GO:0016783">
    <property type="term" value="F:sulfurtransferase activity"/>
    <property type="evidence" value="ECO:0007669"/>
    <property type="project" value="InterPro"/>
</dbReference>
<comment type="function">
    <text evidence="3">Required for formate dehydrogenase (FDH) activity. Acts as a sulfur carrier protein that transfers sulfur from IscS to the molybdenum cofactor prior to its insertion into FDH.</text>
</comment>
<keyword evidence="5" id="KW-1185">Reference proteome</keyword>
<dbReference type="AlphaFoldDB" id="A0A2M9B635"/>
<evidence type="ECO:0000256" key="2">
    <source>
        <dbReference type="ARBA" id="ARBA00023150"/>
    </source>
</evidence>
<dbReference type="Proteomes" id="UP000230842">
    <property type="component" value="Unassembled WGS sequence"/>
</dbReference>
<dbReference type="GO" id="GO:0097163">
    <property type="term" value="F:sulfur carrier activity"/>
    <property type="evidence" value="ECO:0007669"/>
    <property type="project" value="UniProtKB-UniRule"/>
</dbReference>
<dbReference type="EMBL" id="PGEZ01000002">
    <property type="protein sequence ID" value="PJJ53416.1"/>
    <property type="molecule type" value="Genomic_DNA"/>
</dbReference>
<comment type="caution">
    <text evidence="4">The sequence shown here is derived from an EMBL/GenBank/DDBJ whole genome shotgun (WGS) entry which is preliminary data.</text>
</comment>
<accession>A0A2M9B635</accession>
<name>A0A2M9B635_9ACTN</name>
<dbReference type="Gene3D" id="3.40.140.10">
    <property type="entry name" value="Cytidine Deaminase, domain 2"/>
    <property type="match status" value="1"/>
</dbReference>
<comment type="similarity">
    <text evidence="3">Belongs to the FdhD family.</text>
</comment>
<gene>
    <name evidence="3" type="primary">fdhD</name>
    <name evidence="4" type="ORF">CLV56_2905</name>
</gene>
<dbReference type="HAMAP" id="MF_00187">
    <property type="entry name" value="FdhD"/>
    <property type="match status" value="1"/>
</dbReference>
<dbReference type="Gene3D" id="3.10.20.10">
    <property type="match status" value="1"/>
</dbReference>
<protein>
    <recommendedName>
        <fullName evidence="3">Sulfur carrier protein FdhD</fullName>
    </recommendedName>
</protein>
<evidence type="ECO:0000313" key="5">
    <source>
        <dbReference type="Proteomes" id="UP000230842"/>
    </source>
</evidence>